<dbReference type="Proteomes" id="UP000799424">
    <property type="component" value="Unassembled WGS sequence"/>
</dbReference>
<name>A0A6A6ZBC2_9PLEO</name>
<dbReference type="EMBL" id="MU006252">
    <property type="protein sequence ID" value="KAF2818401.1"/>
    <property type="molecule type" value="Genomic_DNA"/>
</dbReference>
<keyword evidence="2" id="KW-1185">Reference proteome</keyword>
<reference evidence="1" key="1">
    <citation type="journal article" date="2020" name="Stud. Mycol.">
        <title>101 Dothideomycetes genomes: a test case for predicting lifestyles and emergence of pathogens.</title>
        <authorList>
            <person name="Haridas S."/>
            <person name="Albert R."/>
            <person name="Binder M."/>
            <person name="Bloem J."/>
            <person name="Labutti K."/>
            <person name="Salamov A."/>
            <person name="Andreopoulos B."/>
            <person name="Baker S."/>
            <person name="Barry K."/>
            <person name="Bills G."/>
            <person name="Bluhm B."/>
            <person name="Cannon C."/>
            <person name="Castanera R."/>
            <person name="Culley D."/>
            <person name="Daum C."/>
            <person name="Ezra D."/>
            <person name="Gonzalez J."/>
            <person name="Henrissat B."/>
            <person name="Kuo A."/>
            <person name="Liang C."/>
            <person name="Lipzen A."/>
            <person name="Lutzoni F."/>
            <person name="Magnuson J."/>
            <person name="Mondo S."/>
            <person name="Nolan M."/>
            <person name="Ohm R."/>
            <person name="Pangilinan J."/>
            <person name="Park H.-J."/>
            <person name="Ramirez L."/>
            <person name="Alfaro M."/>
            <person name="Sun H."/>
            <person name="Tritt A."/>
            <person name="Yoshinaga Y."/>
            <person name="Zwiers L.-H."/>
            <person name="Turgeon B."/>
            <person name="Goodwin S."/>
            <person name="Spatafora J."/>
            <person name="Crous P."/>
            <person name="Grigoriev I."/>
        </authorList>
    </citation>
    <scope>NUCLEOTIDE SEQUENCE</scope>
    <source>
        <strain evidence="1">CBS 113818</strain>
    </source>
</reference>
<protein>
    <submittedName>
        <fullName evidence="1">Uncharacterized protein</fullName>
    </submittedName>
</protein>
<sequence length="89" mass="10303">MSQKFTADFLLQYTDTWKSAVQVTCKGMQKQEDLVQVIAHKVYMHNEFIVSPAALKEEIETFNKVTIKGNPRWLAKKERLKTAHLLPPD</sequence>
<dbReference type="AlphaFoldDB" id="A0A6A6ZBC2"/>
<proteinExistence type="predicted"/>
<evidence type="ECO:0000313" key="1">
    <source>
        <dbReference type="EMBL" id="KAF2818401.1"/>
    </source>
</evidence>
<organism evidence="1 2">
    <name type="scientific">Ophiobolus disseminans</name>
    <dbReference type="NCBI Taxonomy" id="1469910"/>
    <lineage>
        <taxon>Eukaryota</taxon>
        <taxon>Fungi</taxon>
        <taxon>Dikarya</taxon>
        <taxon>Ascomycota</taxon>
        <taxon>Pezizomycotina</taxon>
        <taxon>Dothideomycetes</taxon>
        <taxon>Pleosporomycetidae</taxon>
        <taxon>Pleosporales</taxon>
        <taxon>Pleosporineae</taxon>
        <taxon>Phaeosphaeriaceae</taxon>
        <taxon>Ophiobolus</taxon>
    </lineage>
</organism>
<accession>A0A6A6ZBC2</accession>
<gene>
    <name evidence="1" type="ORF">CC86DRAFT_413907</name>
</gene>
<evidence type="ECO:0000313" key="2">
    <source>
        <dbReference type="Proteomes" id="UP000799424"/>
    </source>
</evidence>